<sequence>MSSPCAALKQLACGLAPDALAMMQGASKPVHAPQVWHRKALSAPVKQAVWSGNDAPDMLPHMPPSSFPSPGGHSQAGARQPQ</sequence>
<protein>
    <submittedName>
        <fullName evidence="2">Uncharacterized protein</fullName>
    </submittedName>
</protein>
<evidence type="ECO:0000313" key="2">
    <source>
        <dbReference type="EMBL" id="GFH19286.1"/>
    </source>
</evidence>
<accession>A0A699ZJY0</accession>
<reference evidence="2 3" key="1">
    <citation type="submission" date="2020-02" db="EMBL/GenBank/DDBJ databases">
        <title>Draft genome sequence of Haematococcus lacustris strain NIES-144.</title>
        <authorList>
            <person name="Morimoto D."/>
            <person name="Nakagawa S."/>
            <person name="Yoshida T."/>
            <person name="Sawayama S."/>
        </authorList>
    </citation>
    <scope>NUCLEOTIDE SEQUENCE [LARGE SCALE GENOMIC DNA]</scope>
    <source>
        <strain evidence="2 3">NIES-144</strain>
    </source>
</reference>
<comment type="caution">
    <text evidence="2">The sequence shown here is derived from an EMBL/GenBank/DDBJ whole genome shotgun (WGS) entry which is preliminary data.</text>
</comment>
<organism evidence="2 3">
    <name type="scientific">Haematococcus lacustris</name>
    <name type="common">Green alga</name>
    <name type="synonym">Haematococcus pluvialis</name>
    <dbReference type="NCBI Taxonomy" id="44745"/>
    <lineage>
        <taxon>Eukaryota</taxon>
        <taxon>Viridiplantae</taxon>
        <taxon>Chlorophyta</taxon>
        <taxon>core chlorophytes</taxon>
        <taxon>Chlorophyceae</taxon>
        <taxon>CS clade</taxon>
        <taxon>Chlamydomonadales</taxon>
        <taxon>Haematococcaceae</taxon>
        <taxon>Haematococcus</taxon>
    </lineage>
</organism>
<evidence type="ECO:0000256" key="1">
    <source>
        <dbReference type="SAM" id="MobiDB-lite"/>
    </source>
</evidence>
<name>A0A699ZJY0_HAELA</name>
<gene>
    <name evidence="2" type="ORF">HaLaN_16210</name>
</gene>
<dbReference type="Proteomes" id="UP000485058">
    <property type="component" value="Unassembled WGS sequence"/>
</dbReference>
<evidence type="ECO:0000313" key="3">
    <source>
        <dbReference type="Proteomes" id="UP000485058"/>
    </source>
</evidence>
<keyword evidence="3" id="KW-1185">Reference proteome</keyword>
<dbReference type="EMBL" id="BLLF01001436">
    <property type="protein sequence ID" value="GFH19286.1"/>
    <property type="molecule type" value="Genomic_DNA"/>
</dbReference>
<feature type="region of interest" description="Disordered" evidence="1">
    <location>
        <begin position="51"/>
        <end position="82"/>
    </location>
</feature>
<dbReference type="AlphaFoldDB" id="A0A699ZJY0"/>
<proteinExistence type="predicted"/>